<dbReference type="EMBL" id="JAPDNT010000002">
    <property type="protein sequence ID" value="MCW3473919.1"/>
    <property type="molecule type" value="Genomic_DNA"/>
</dbReference>
<dbReference type="Proteomes" id="UP001165679">
    <property type="component" value="Unassembled WGS sequence"/>
</dbReference>
<dbReference type="Gene3D" id="1.10.760.10">
    <property type="entry name" value="Cytochrome c-like domain"/>
    <property type="match status" value="1"/>
</dbReference>
<organism evidence="7 8">
    <name type="scientific">Limobrevibacterium gyesilva</name>
    <dbReference type="NCBI Taxonomy" id="2991712"/>
    <lineage>
        <taxon>Bacteria</taxon>
        <taxon>Pseudomonadati</taxon>
        <taxon>Pseudomonadota</taxon>
        <taxon>Alphaproteobacteria</taxon>
        <taxon>Acetobacterales</taxon>
        <taxon>Acetobacteraceae</taxon>
        <taxon>Limobrevibacterium</taxon>
    </lineage>
</organism>
<evidence type="ECO:0000256" key="3">
    <source>
        <dbReference type="ARBA" id="ARBA00023004"/>
    </source>
</evidence>
<dbReference type="AlphaFoldDB" id="A0AA41YIU7"/>
<sequence length="98" mass="10450">MIRWRVVLLLAACAAAASVGARAEEPPLGATNCSGCHATTNASLTSVPPIVGRNADELVKILEAYRSGELPATVMDRLMKGFSHDEIRAIAIWYAGRQ</sequence>
<gene>
    <name evidence="7" type="ORF">OL599_04950</name>
</gene>
<evidence type="ECO:0000313" key="8">
    <source>
        <dbReference type="Proteomes" id="UP001165679"/>
    </source>
</evidence>
<accession>A0AA41YIU7</accession>
<keyword evidence="2 4" id="KW-0479">Metal-binding</keyword>
<dbReference type="GO" id="GO:0046872">
    <property type="term" value="F:metal ion binding"/>
    <property type="evidence" value="ECO:0007669"/>
    <property type="project" value="UniProtKB-KW"/>
</dbReference>
<dbReference type="RefSeq" id="WP_264712539.1">
    <property type="nucleotide sequence ID" value="NZ_JAPDNT010000002.1"/>
</dbReference>
<comment type="caution">
    <text evidence="7">The sequence shown here is derived from an EMBL/GenBank/DDBJ whole genome shotgun (WGS) entry which is preliminary data.</text>
</comment>
<feature type="chain" id="PRO_5041245098" description="Cytochrome c domain-containing protein" evidence="5">
    <location>
        <begin position="24"/>
        <end position="98"/>
    </location>
</feature>
<dbReference type="GO" id="GO:0009055">
    <property type="term" value="F:electron transfer activity"/>
    <property type="evidence" value="ECO:0007669"/>
    <property type="project" value="InterPro"/>
</dbReference>
<dbReference type="InterPro" id="IPR036909">
    <property type="entry name" value="Cyt_c-like_dom_sf"/>
</dbReference>
<evidence type="ECO:0000256" key="1">
    <source>
        <dbReference type="ARBA" id="ARBA00022617"/>
    </source>
</evidence>
<feature type="signal peptide" evidence="5">
    <location>
        <begin position="1"/>
        <end position="23"/>
    </location>
</feature>
<protein>
    <recommendedName>
        <fullName evidence="6">Cytochrome c domain-containing protein</fullName>
    </recommendedName>
</protein>
<evidence type="ECO:0000256" key="5">
    <source>
        <dbReference type="SAM" id="SignalP"/>
    </source>
</evidence>
<evidence type="ECO:0000256" key="2">
    <source>
        <dbReference type="ARBA" id="ARBA00022723"/>
    </source>
</evidence>
<dbReference type="GO" id="GO:0020037">
    <property type="term" value="F:heme binding"/>
    <property type="evidence" value="ECO:0007669"/>
    <property type="project" value="InterPro"/>
</dbReference>
<keyword evidence="8" id="KW-1185">Reference proteome</keyword>
<proteinExistence type="predicted"/>
<name>A0AA41YIU7_9PROT</name>
<dbReference type="PROSITE" id="PS51007">
    <property type="entry name" value="CYTC"/>
    <property type="match status" value="1"/>
</dbReference>
<keyword evidence="1 4" id="KW-0349">Heme</keyword>
<keyword evidence="5" id="KW-0732">Signal</keyword>
<dbReference type="SUPFAM" id="SSF46626">
    <property type="entry name" value="Cytochrome c"/>
    <property type="match status" value="1"/>
</dbReference>
<dbReference type="InterPro" id="IPR009056">
    <property type="entry name" value="Cyt_c-like_dom"/>
</dbReference>
<reference evidence="7" key="2">
    <citation type="submission" date="2022-10" db="EMBL/GenBank/DDBJ databases">
        <authorList>
            <person name="Trinh H.N."/>
        </authorList>
    </citation>
    <scope>NUCLEOTIDE SEQUENCE</scope>
    <source>
        <strain evidence="7">RN2-1</strain>
    </source>
</reference>
<evidence type="ECO:0000313" key="7">
    <source>
        <dbReference type="EMBL" id="MCW3473919.1"/>
    </source>
</evidence>
<feature type="domain" description="Cytochrome c" evidence="6">
    <location>
        <begin position="15"/>
        <end position="98"/>
    </location>
</feature>
<keyword evidence="3 4" id="KW-0408">Iron</keyword>
<evidence type="ECO:0000259" key="6">
    <source>
        <dbReference type="PROSITE" id="PS51007"/>
    </source>
</evidence>
<reference evidence="7" key="1">
    <citation type="submission" date="2022-09" db="EMBL/GenBank/DDBJ databases">
        <title>Rhodovastum sp. nov. RN2-1 isolated from soil in Seongnam, South Korea.</title>
        <authorList>
            <person name="Le N.T."/>
        </authorList>
    </citation>
    <scope>NUCLEOTIDE SEQUENCE</scope>
    <source>
        <strain evidence="7">RN2-1</strain>
    </source>
</reference>
<evidence type="ECO:0000256" key="4">
    <source>
        <dbReference type="PROSITE-ProRule" id="PRU00433"/>
    </source>
</evidence>